<name>A0A852SID5_9MICO</name>
<dbReference type="EMBL" id="JACCBM010000001">
    <property type="protein sequence ID" value="NYD68953.1"/>
    <property type="molecule type" value="Genomic_DNA"/>
</dbReference>
<evidence type="ECO:0000313" key="1">
    <source>
        <dbReference type="EMBL" id="NYD68953.1"/>
    </source>
</evidence>
<dbReference type="RefSeq" id="WP_179546381.1">
    <property type="nucleotide sequence ID" value="NZ_BSEW01000001.1"/>
</dbReference>
<reference evidence="1 2" key="1">
    <citation type="submission" date="2020-07" db="EMBL/GenBank/DDBJ databases">
        <title>Sequencing the genomes of 1000 actinobacteria strains.</title>
        <authorList>
            <person name="Klenk H.-P."/>
        </authorList>
    </citation>
    <scope>NUCLEOTIDE SEQUENCE [LARGE SCALE GENOMIC DNA]</scope>
    <source>
        <strain evidence="1 2">DSM 26474</strain>
    </source>
</reference>
<organism evidence="1 2">
    <name type="scientific">Herbiconiux flava</name>
    <dbReference type="NCBI Taxonomy" id="881268"/>
    <lineage>
        <taxon>Bacteria</taxon>
        <taxon>Bacillati</taxon>
        <taxon>Actinomycetota</taxon>
        <taxon>Actinomycetes</taxon>
        <taxon>Micrococcales</taxon>
        <taxon>Microbacteriaceae</taxon>
        <taxon>Herbiconiux</taxon>
    </lineage>
</organism>
<gene>
    <name evidence="1" type="ORF">BJ984_000111</name>
</gene>
<proteinExistence type="predicted"/>
<sequence length="62" mass="6886">MKRVLIWAAVGGTAVWLLTRKSSLDKGRLAKEAALAVWNDPAVKKTRKRTAKKIKKAAKKLD</sequence>
<keyword evidence="2" id="KW-1185">Reference proteome</keyword>
<dbReference type="Proteomes" id="UP000549913">
    <property type="component" value="Unassembled WGS sequence"/>
</dbReference>
<evidence type="ECO:0000313" key="2">
    <source>
        <dbReference type="Proteomes" id="UP000549913"/>
    </source>
</evidence>
<dbReference type="AlphaFoldDB" id="A0A852SID5"/>
<comment type="caution">
    <text evidence="1">The sequence shown here is derived from an EMBL/GenBank/DDBJ whole genome shotgun (WGS) entry which is preliminary data.</text>
</comment>
<accession>A0A852SID5</accession>
<protein>
    <submittedName>
        <fullName evidence="1">Uncharacterized protein</fullName>
    </submittedName>
</protein>